<evidence type="ECO:0000313" key="3">
    <source>
        <dbReference type="Proteomes" id="UP001164705"/>
    </source>
</evidence>
<keyword evidence="3" id="KW-1185">Reference proteome</keyword>
<evidence type="ECO:0000256" key="1">
    <source>
        <dbReference type="SAM" id="SignalP"/>
    </source>
</evidence>
<feature type="chain" id="PRO_5038452021" evidence="1">
    <location>
        <begin position="23"/>
        <end position="114"/>
    </location>
</feature>
<gene>
    <name evidence="2" type="ORF">N7U66_11795</name>
</gene>
<organism evidence="2 3">
    <name type="scientific">Lacinutrix neustonica</name>
    <dbReference type="NCBI Taxonomy" id="2980107"/>
    <lineage>
        <taxon>Bacteria</taxon>
        <taxon>Pseudomonadati</taxon>
        <taxon>Bacteroidota</taxon>
        <taxon>Flavobacteriia</taxon>
        <taxon>Flavobacteriales</taxon>
        <taxon>Flavobacteriaceae</taxon>
        <taxon>Lacinutrix</taxon>
    </lineage>
</organism>
<sequence length="114" mass="12479">MKILKITCFLVVSLTVIHQSFSQVGINTTTPDASAVLDVSSTTQGMLTPRMTTVQRVAIASPAQGLLVFDTDDTVFYFYDGATWFPIVSGNNANDYTGWADYVDGTYNSEIRSH</sequence>
<evidence type="ECO:0000313" key="2">
    <source>
        <dbReference type="EMBL" id="WAC00912.1"/>
    </source>
</evidence>
<accession>A0A9E8MUI1</accession>
<dbReference type="KEGG" id="lnu:N7U66_11795"/>
<feature type="signal peptide" evidence="1">
    <location>
        <begin position="1"/>
        <end position="22"/>
    </location>
</feature>
<protein>
    <submittedName>
        <fullName evidence="2">Uncharacterized protein</fullName>
    </submittedName>
</protein>
<keyword evidence="1" id="KW-0732">Signal</keyword>
<reference evidence="2" key="1">
    <citation type="submission" date="2022-11" db="EMBL/GenBank/DDBJ databases">
        <title>Lacinutrix neustonica HL-RS19T sp. nov., isolated from the surface microlayer sample of brackish Lake Shihwa.</title>
        <authorList>
            <person name="Choi J.Y."/>
            <person name="Hwang C.Y."/>
        </authorList>
    </citation>
    <scope>NUCLEOTIDE SEQUENCE</scope>
    <source>
        <strain evidence="2">HL-RS19</strain>
    </source>
</reference>
<dbReference type="RefSeq" id="WP_267675460.1">
    <property type="nucleotide sequence ID" value="NZ_CP113088.1"/>
</dbReference>
<name>A0A9E8MUI1_9FLAO</name>
<dbReference type="EMBL" id="CP113088">
    <property type="protein sequence ID" value="WAC00912.1"/>
    <property type="molecule type" value="Genomic_DNA"/>
</dbReference>
<proteinExistence type="predicted"/>
<dbReference type="AlphaFoldDB" id="A0A9E8MUI1"/>
<dbReference type="Proteomes" id="UP001164705">
    <property type="component" value="Chromosome"/>
</dbReference>